<dbReference type="InterPro" id="IPR038765">
    <property type="entry name" value="Papain-like_cys_pep_sf"/>
</dbReference>
<feature type="region of interest" description="Disordered" evidence="1">
    <location>
        <begin position="1766"/>
        <end position="1812"/>
    </location>
</feature>
<feature type="compositionally biased region" description="Polar residues" evidence="1">
    <location>
        <begin position="1981"/>
        <end position="1991"/>
    </location>
</feature>
<feature type="region of interest" description="Disordered" evidence="1">
    <location>
        <begin position="2551"/>
        <end position="2573"/>
    </location>
</feature>
<evidence type="ECO:0000313" key="4">
    <source>
        <dbReference type="Proteomes" id="UP000037460"/>
    </source>
</evidence>
<feature type="region of interest" description="Disordered" evidence="1">
    <location>
        <begin position="1978"/>
        <end position="1999"/>
    </location>
</feature>
<proteinExistence type="predicted"/>
<dbReference type="Gene3D" id="3.90.70.10">
    <property type="entry name" value="Cysteine proteinases"/>
    <property type="match status" value="1"/>
</dbReference>
<dbReference type="EMBL" id="JWZX01001999">
    <property type="protein sequence ID" value="KOO31508.1"/>
    <property type="molecule type" value="Genomic_DNA"/>
</dbReference>
<feature type="compositionally biased region" description="Low complexity" evidence="1">
    <location>
        <begin position="2696"/>
        <end position="2707"/>
    </location>
</feature>
<dbReference type="OrthoDB" id="420187at2759"/>
<feature type="domain" description="USP" evidence="2">
    <location>
        <begin position="2146"/>
        <end position="2469"/>
    </location>
</feature>
<feature type="region of interest" description="Disordered" evidence="1">
    <location>
        <begin position="1608"/>
        <end position="1682"/>
    </location>
</feature>
<evidence type="ECO:0000259" key="2">
    <source>
        <dbReference type="PROSITE" id="PS50235"/>
    </source>
</evidence>
<feature type="region of interest" description="Disordered" evidence="1">
    <location>
        <begin position="353"/>
        <end position="386"/>
    </location>
</feature>
<dbReference type="GO" id="GO:0005634">
    <property type="term" value="C:nucleus"/>
    <property type="evidence" value="ECO:0007669"/>
    <property type="project" value="TreeGrafter"/>
</dbReference>
<accession>A0A0M0JZF6</accession>
<gene>
    <name evidence="3" type="ORF">Ctob_008286</name>
</gene>
<feature type="compositionally biased region" description="Basic and acidic residues" evidence="1">
    <location>
        <begin position="2521"/>
        <end position="2530"/>
    </location>
</feature>
<dbReference type="Pfam" id="PF00443">
    <property type="entry name" value="UCH"/>
    <property type="match status" value="1"/>
</dbReference>
<feature type="compositionally biased region" description="Low complexity" evidence="1">
    <location>
        <begin position="357"/>
        <end position="386"/>
    </location>
</feature>
<reference evidence="4" key="1">
    <citation type="journal article" date="2015" name="PLoS Genet.">
        <title>Genome Sequence and Transcriptome Analyses of Chrysochromulina tobin: Metabolic Tools for Enhanced Algal Fitness in the Prominent Order Prymnesiales (Haptophyceae).</title>
        <authorList>
            <person name="Hovde B.T."/>
            <person name="Deodato C.R."/>
            <person name="Hunsperger H.M."/>
            <person name="Ryken S.A."/>
            <person name="Yost W."/>
            <person name="Jha R.K."/>
            <person name="Patterson J."/>
            <person name="Monnat R.J. Jr."/>
            <person name="Barlow S.B."/>
            <person name="Starkenburg S.R."/>
            <person name="Cattolico R.A."/>
        </authorList>
    </citation>
    <scope>NUCLEOTIDE SEQUENCE</scope>
    <source>
        <strain evidence="4">CCMP291</strain>
    </source>
</reference>
<dbReference type="SUPFAM" id="SSF48371">
    <property type="entry name" value="ARM repeat"/>
    <property type="match status" value="1"/>
</dbReference>
<dbReference type="GO" id="GO:0004843">
    <property type="term" value="F:cysteine-type deubiquitinase activity"/>
    <property type="evidence" value="ECO:0007669"/>
    <property type="project" value="InterPro"/>
</dbReference>
<organism evidence="3 4">
    <name type="scientific">Chrysochromulina tobinii</name>
    <dbReference type="NCBI Taxonomy" id="1460289"/>
    <lineage>
        <taxon>Eukaryota</taxon>
        <taxon>Haptista</taxon>
        <taxon>Haptophyta</taxon>
        <taxon>Prymnesiophyceae</taxon>
        <taxon>Prymnesiales</taxon>
        <taxon>Chrysochromulinaceae</taxon>
        <taxon>Chrysochromulina</taxon>
    </lineage>
</organism>
<dbReference type="InterPro" id="IPR050164">
    <property type="entry name" value="Peptidase_C19"/>
</dbReference>
<feature type="region of interest" description="Disordered" evidence="1">
    <location>
        <begin position="2502"/>
        <end position="2536"/>
    </location>
</feature>
<feature type="region of interest" description="Disordered" evidence="1">
    <location>
        <begin position="258"/>
        <end position="288"/>
    </location>
</feature>
<feature type="region of interest" description="Disordered" evidence="1">
    <location>
        <begin position="883"/>
        <end position="950"/>
    </location>
</feature>
<dbReference type="GO" id="GO:0016579">
    <property type="term" value="P:protein deubiquitination"/>
    <property type="evidence" value="ECO:0007669"/>
    <property type="project" value="InterPro"/>
</dbReference>
<feature type="region of interest" description="Disordered" evidence="1">
    <location>
        <begin position="2689"/>
        <end position="2733"/>
    </location>
</feature>
<dbReference type="InterPro" id="IPR028889">
    <property type="entry name" value="USP"/>
</dbReference>
<dbReference type="InterPro" id="IPR001394">
    <property type="entry name" value="Peptidase_C19_UCH"/>
</dbReference>
<feature type="compositionally biased region" description="Low complexity" evidence="1">
    <location>
        <begin position="1775"/>
        <end position="1799"/>
    </location>
</feature>
<dbReference type="Proteomes" id="UP000037460">
    <property type="component" value="Unassembled WGS sequence"/>
</dbReference>
<evidence type="ECO:0000256" key="1">
    <source>
        <dbReference type="SAM" id="MobiDB-lite"/>
    </source>
</evidence>
<dbReference type="PROSITE" id="PS50235">
    <property type="entry name" value="USP_3"/>
    <property type="match status" value="1"/>
</dbReference>
<dbReference type="InterPro" id="IPR018200">
    <property type="entry name" value="USP_CS"/>
</dbReference>
<dbReference type="PANTHER" id="PTHR24006">
    <property type="entry name" value="UBIQUITIN CARBOXYL-TERMINAL HYDROLASE"/>
    <property type="match status" value="1"/>
</dbReference>
<protein>
    <submittedName>
        <fullName evidence="3">Ubiquitin domain containing protein</fullName>
    </submittedName>
</protein>
<dbReference type="PROSITE" id="PS00973">
    <property type="entry name" value="USP_2"/>
    <property type="match status" value="1"/>
</dbReference>
<name>A0A0M0JZF6_9EUKA</name>
<dbReference type="SUPFAM" id="SSF54001">
    <property type="entry name" value="Cysteine proteinases"/>
    <property type="match status" value="1"/>
</dbReference>
<evidence type="ECO:0000313" key="3">
    <source>
        <dbReference type="EMBL" id="KOO31508.1"/>
    </source>
</evidence>
<dbReference type="PROSITE" id="PS00972">
    <property type="entry name" value="USP_1"/>
    <property type="match status" value="1"/>
</dbReference>
<feature type="non-terminal residue" evidence="3">
    <location>
        <position position="2796"/>
    </location>
</feature>
<feature type="compositionally biased region" description="Low complexity" evidence="1">
    <location>
        <begin position="889"/>
        <end position="911"/>
    </location>
</feature>
<comment type="caution">
    <text evidence="3">The sequence shown here is derived from an EMBL/GenBank/DDBJ whole genome shotgun (WGS) entry which is preliminary data.</text>
</comment>
<keyword evidence="4" id="KW-1185">Reference proteome</keyword>
<dbReference type="InterPro" id="IPR016024">
    <property type="entry name" value="ARM-type_fold"/>
</dbReference>
<dbReference type="GO" id="GO:0005829">
    <property type="term" value="C:cytosol"/>
    <property type="evidence" value="ECO:0007669"/>
    <property type="project" value="TreeGrafter"/>
</dbReference>
<sequence length="2796" mass="292547">MESLEDAPLEDAAAATRAAVAFLRLGHHVHVQEHPEAPSARSIAAGALGLFKLRRSHRHADLLRLQALLLPLLPSLLAARPIAELMPILRDATRTLPSTDRPTGEPLLLKGLRDAKAAQTLSVYLTATAVLRYQPATMRLMLCELMATLCVLKGMDTAIPRTSQSMANAQKMLQRAKNAIAKPLDREGLLSEHEALSLVRESPSDPSVLLWVDECLELLVDSLMCPSSPPGDLLTPMIRCIGVASEVVHLCLRRPQIPRSNLPAAPPPSSVEATPASPTSPAPATPEAPAQRWLALLSRILDPQSPLWAHVTHRDLGGLPSASNRGPKTLHALAADLTGAGCIETLLGLLREPAPAPTSSSPSTVGSATTVSSVPPVEPAPSAKGGVKVGAGAGSAGAAAATGEGTPNALMNVDLVEGIVVALSQVVISAAAANVAPAAGTLLRASKLAAQAIGRIELKRLKRTDGQRLVLAVQRLQLLVPQDSRDAALAGFGALVPLRVAVAARSLSSPILELRLWAVKDLALLIGQASQLAASTIDVETGQAPVAVADAILRERVPSLLVGDAAHEEVLSRAAPLFTSLLLTQRLDEAALRGLWQAPATKSSAVAAAATSLLAELLRHPKCPPALHIALLEAVGAACMLHLSVGLAAVLASLTRIYTALPSVVSDRWTLLLWTLLGTLPTNTPAAAATSLRAALLTSLRAGTPEQRTQAVTIALRPVQRACCLAPSGSSRPTHWRQGSNGGSGGASTRFGALGIGAGGTAEGATPVAIATSPGSGMLAGFGKGGDKKGELPVALAAAGDSLPLGTALELLRAIAESDPTRPEASRESLIMQLEPRLGLMSLAQQLVATPITADALLVDLPDARADGDAAGTGAVGVSSVDEAAKNPSTAGAAEAASGATTEADSASKAAGEGGGALRPSSSAGGSSSGSGGAVSSGHKDTAAVDGGSQSEPLSPLMAAVLARLQFLSFVAAETRTYISRLALENAWQAMPTAEAQEALLLWLPSALHSLSPDALSFGYCELLLRELRWDTLTVRQYEAFEALYRHHHVSKGSLRYAAPNGDDPQAAGGSALGFLARLWRARPQSRYDGSAPHVLSHLSAEAYPSTLQGTQQLWLTVACAPEETARIALPLLVQLHLSPAAHLDLSVVRQELLQGCFHALQRLCAQNAPAETQAVTWRPEPEIFASHAAKARKSAPPARAQAQVRLLLELLDEFIRACGEARKVIPHQASWRGQSCALAVTIENLAGAAGASGVAASGAAAAAGTPVGKLELLVHDNLTLGLLRQRLKRELVAAGLPRVSYGQLQLLRLKVSGTGTAHPSKGSTAALPMGARQATSAMAATGSIATPFLPAGAASPLQPWGVGAVAGIQAAATTPMAHWERSSGGTGGDWVLLEGEVRTLRELGVGDGHALLARILPAASSSLPADPSSKKVSEGSAVAGAVKGERLEGKYLSLPPVMISRSNAYMACLFEVIHSFQRCPAVVAQAWDLIMRVPTNSQSLAHLAHPESVRWEAEMAQAHTQPMKLLYSLQIARSRLLPAYLPEPHAAAVSAMAQWKTAFMACGFRPLFRAFIDLGATRPRDMLHATLLATSLAIVRASLVGYLHSNRPSSASKRRAARQSGELPQHLQPGASVTSAAPKASLPPREFTASQPLRSMDSWRRGPSEVLDTAPDSRTPSRPTVSVELKREGSISTAMLRGYSIRKAGSSSSSDSAFGGGNSIHPVAPAMAPSPLPFTLHLSAVPSASSETGAPGTALGTADGLGAMLGAFGEREGGSSPASAPNSAGELSPPLSSTSPGLHPTPPAVGGASGIEGPEAREFWELARLLLRLMTQPRSAAAVPSELARQMALDQLKLLDAILCCHPQLLPKFLSLPELPHALSLNLLRAPHPNVRKQTALLLMHLMLEVTPPHGDSTSDTLLPQLQRLLPEAVSQPHASTEYFDLIETLVRSSPTKSASAFQMLPPSHFGALGHSAASSSSSLDWQSQPSDTGSEAGECGAVPSGAVPSVARQHASLCRAVLGEMLPSLGPALGTAPARALVALGSRCDERVTLGLLRLLEALGACSNECNALLSAHLGELISMYLVTEARAQPPTAVRHACLSMLQSACRRLPNLLAVLDPLDAIHAANRRAEWSITPASEMRRQHAGIVNQGATCYMNATLQQLFMVPTFRDGLLAAAPPPEQRSEVLNEIQRAFAHLRDGLRPTYDAKSLVGVCAALGMTYSPSQQNDAAEFLMLLVSHLEDALKGTRHAPLIRREFGGKLAQQVIYEWNGVRKVSEREEEFITIELEVKGHSTIAQGFKELIDGSRLEGENQYQLDSGEKVDAQKRICLGELPQTLIIQLKRFQLDYETMQNIKINSRCEFPTVLDLEPYTKAGLEARAAGRPGCPPEPYELVGVLVHTGTSNFGHYFSYIKAREGACQWHTFNDTTVSAFDEAQIGEMCYGGERTLPSGQTSEKVQNGFLLFYRRAPPSPLVQPMLGAGSLAADAPALALPVPLMVPLTPPPKQPLGTQRAGSISPDGAHDGARGEDPGGSSLLPAVLARATAPSTIIGDLSADPGTAASTSGGAPPMPANEAERQAVLASVHAANAKLLLRQHLYDPMYIKFLLSLAQAAQKGPLRAIEATSPEGYPTERRAERRAGIATATSAAMSIDGVSPDDVALWRTLPAPPPSRPSPLLSRFLPPLEGTADKSCSDGANAEPGAEPGASRSAVGGRIVPADAPKIPRPTPVGTADACVARSGDGWSPSWAPGGGPSLQVRLLQLCGRFFFDHLIRLCPALLEPHITSGTGWLSALES</sequence>